<dbReference type="OrthoDB" id="1890790at2759"/>
<comment type="similarity">
    <text evidence="7">Belongs to the adenylyl cyclase class-4/guanylyl cyclase family.</text>
</comment>
<dbReference type="Pfam" id="PF00211">
    <property type="entry name" value="Guanylate_cyc"/>
    <property type="match status" value="1"/>
</dbReference>
<dbReference type="CDD" id="cd07302">
    <property type="entry name" value="CHD"/>
    <property type="match status" value="1"/>
</dbReference>
<keyword evidence="4" id="KW-1133">Transmembrane helix</keyword>
<dbReference type="RefSeq" id="XP_022101585.1">
    <property type="nucleotide sequence ID" value="XM_022245893.1"/>
</dbReference>
<organism evidence="9 10">
    <name type="scientific">Acanthaster planci</name>
    <name type="common">Crown-of-thorns starfish</name>
    <dbReference type="NCBI Taxonomy" id="133434"/>
    <lineage>
        <taxon>Eukaryota</taxon>
        <taxon>Metazoa</taxon>
        <taxon>Echinodermata</taxon>
        <taxon>Eleutherozoa</taxon>
        <taxon>Asterozoa</taxon>
        <taxon>Asteroidea</taxon>
        <taxon>Valvatacea</taxon>
        <taxon>Valvatida</taxon>
        <taxon>Acanthasteridae</taxon>
        <taxon>Acanthaster</taxon>
    </lineage>
</organism>
<evidence type="ECO:0000256" key="1">
    <source>
        <dbReference type="ARBA" id="ARBA00004370"/>
    </source>
</evidence>
<dbReference type="InterPro" id="IPR001054">
    <property type="entry name" value="A/G_cyclase"/>
</dbReference>
<dbReference type="GO" id="GO:0035556">
    <property type="term" value="P:intracellular signal transduction"/>
    <property type="evidence" value="ECO:0007669"/>
    <property type="project" value="InterPro"/>
</dbReference>
<proteinExistence type="inferred from homology"/>
<dbReference type="InterPro" id="IPR029787">
    <property type="entry name" value="Nucleotide_cyclase"/>
</dbReference>
<evidence type="ECO:0000256" key="6">
    <source>
        <dbReference type="ARBA" id="ARBA00023239"/>
    </source>
</evidence>
<dbReference type="GO" id="GO:0007168">
    <property type="term" value="P:receptor guanylyl cyclase signaling pathway"/>
    <property type="evidence" value="ECO:0007669"/>
    <property type="project" value="TreeGrafter"/>
</dbReference>
<dbReference type="OMA" id="HRIHISQ"/>
<dbReference type="KEGG" id="aplc:110985116"/>
<keyword evidence="6 7" id="KW-0456">Lyase</keyword>
<dbReference type="GeneID" id="110985116"/>
<keyword evidence="5" id="KW-0472">Membrane</keyword>
<dbReference type="Gene3D" id="3.30.70.1230">
    <property type="entry name" value="Nucleotide cyclase"/>
    <property type="match status" value="1"/>
</dbReference>
<evidence type="ECO:0000313" key="9">
    <source>
        <dbReference type="Proteomes" id="UP000694845"/>
    </source>
</evidence>
<dbReference type="GO" id="GO:0005886">
    <property type="term" value="C:plasma membrane"/>
    <property type="evidence" value="ECO:0007669"/>
    <property type="project" value="TreeGrafter"/>
</dbReference>
<sequence>RICSESTPLQVVEMLNNVYTNFDSRIDKYDVYKVETIGDAYMVVSGLPQRNGNKHASEIACMALDLQKCIEELVIPHKPGTKMTLRIGMHTGPVVAGIVGSKMPRYCLFGESVNIAAKMESNGLPNRIQVSEDCAHILTIINSFSMAKRGEMLIKGRGTMITYWLLGCVQDADGNGFNTNRQDLNLHVPELPHPAILDSD</sequence>
<evidence type="ECO:0000256" key="2">
    <source>
        <dbReference type="ARBA" id="ARBA00022692"/>
    </source>
</evidence>
<dbReference type="GO" id="GO:0001653">
    <property type="term" value="F:peptide receptor activity"/>
    <property type="evidence" value="ECO:0007669"/>
    <property type="project" value="TreeGrafter"/>
</dbReference>
<evidence type="ECO:0000256" key="4">
    <source>
        <dbReference type="ARBA" id="ARBA00022989"/>
    </source>
</evidence>
<evidence type="ECO:0000256" key="7">
    <source>
        <dbReference type="RuleBase" id="RU000405"/>
    </source>
</evidence>
<dbReference type="SMART" id="SM00044">
    <property type="entry name" value="CYCc"/>
    <property type="match status" value="1"/>
</dbReference>
<dbReference type="AlphaFoldDB" id="A0A8B7Z9U4"/>
<dbReference type="InterPro" id="IPR050401">
    <property type="entry name" value="Cyclic_nucleotide_synthase"/>
</dbReference>
<dbReference type="GO" id="GO:0004383">
    <property type="term" value="F:guanylate cyclase activity"/>
    <property type="evidence" value="ECO:0007669"/>
    <property type="project" value="TreeGrafter"/>
</dbReference>
<evidence type="ECO:0000256" key="3">
    <source>
        <dbReference type="ARBA" id="ARBA00022741"/>
    </source>
</evidence>
<evidence type="ECO:0000256" key="5">
    <source>
        <dbReference type="ARBA" id="ARBA00023136"/>
    </source>
</evidence>
<feature type="domain" description="Guanylate cyclase" evidence="8">
    <location>
        <begin position="1"/>
        <end position="120"/>
    </location>
</feature>
<dbReference type="PROSITE" id="PS50125">
    <property type="entry name" value="GUANYLATE_CYCLASE_2"/>
    <property type="match status" value="1"/>
</dbReference>
<protein>
    <submittedName>
        <fullName evidence="10">Receptor-type guanylate cyclase gcy-22-like</fullName>
    </submittedName>
</protein>
<reference evidence="10" key="1">
    <citation type="submission" date="2025-08" db="UniProtKB">
        <authorList>
            <consortium name="RefSeq"/>
        </authorList>
    </citation>
    <scope>IDENTIFICATION</scope>
</reference>
<keyword evidence="3" id="KW-0547">Nucleotide-binding</keyword>
<dbReference type="PANTHER" id="PTHR11920">
    <property type="entry name" value="GUANYLYL CYCLASE"/>
    <property type="match status" value="1"/>
</dbReference>
<keyword evidence="2" id="KW-0812">Transmembrane</keyword>
<dbReference type="Proteomes" id="UP000694845">
    <property type="component" value="Unplaced"/>
</dbReference>
<comment type="subcellular location">
    <subcellularLocation>
        <location evidence="1">Membrane</location>
    </subcellularLocation>
</comment>
<keyword evidence="9" id="KW-1185">Reference proteome</keyword>
<dbReference type="InterPro" id="IPR018297">
    <property type="entry name" value="A/G_cyclase_CS"/>
</dbReference>
<dbReference type="FunFam" id="3.30.70.1230:FF:000015">
    <property type="entry name" value="Guanylate cyclase"/>
    <property type="match status" value="1"/>
</dbReference>
<accession>A0A8B7Z9U4</accession>
<evidence type="ECO:0000313" key="10">
    <source>
        <dbReference type="RefSeq" id="XP_022101585.1"/>
    </source>
</evidence>
<evidence type="ECO:0000259" key="8">
    <source>
        <dbReference type="PROSITE" id="PS50125"/>
    </source>
</evidence>
<gene>
    <name evidence="10" type="primary">LOC110985116</name>
</gene>
<dbReference type="SUPFAM" id="SSF55073">
    <property type="entry name" value="Nucleotide cyclase"/>
    <property type="match status" value="1"/>
</dbReference>
<dbReference type="GO" id="GO:0004016">
    <property type="term" value="F:adenylate cyclase activity"/>
    <property type="evidence" value="ECO:0007669"/>
    <property type="project" value="TreeGrafter"/>
</dbReference>
<dbReference type="GO" id="GO:0000166">
    <property type="term" value="F:nucleotide binding"/>
    <property type="evidence" value="ECO:0007669"/>
    <property type="project" value="UniProtKB-KW"/>
</dbReference>
<feature type="non-terminal residue" evidence="10">
    <location>
        <position position="1"/>
    </location>
</feature>
<dbReference type="PANTHER" id="PTHR11920:SF501">
    <property type="entry name" value="GUANYLATE CYCLASE 32E"/>
    <property type="match status" value="1"/>
</dbReference>
<name>A0A8B7Z9U4_ACAPL</name>
<dbReference type="PROSITE" id="PS00452">
    <property type="entry name" value="GUANYLATE_CYCLASE_1"/>
    <property type="match status" value="1"/>
</dbReference>